<reference evidence="4" key="1">
    <citation type="submission" date="2010-07" db="EMBL/GenBank/DDBJ databases">
        <title>The genome sequence of Gaeumannomyces graminis var. tritici strain R3-111a-1.</title>
        <authorList>
            <consortium name="The Broad Institute Genome Sequencing Platform"/>
            <person name="Ma L.-J."/>
            <person name="Dead R."/>
            <person name="Young S."/>
            <person name="Zeng Q."/>
            <person name="Koehrsen M."/>
            <person name="Alvarado L."/>
            <person name="Berlin A."/>
            <person name="Chapman S.B."/>
            <person name="Chen Z."/>
            <person name="Freedman E."/>
            <person name="Gellesch M."/>
            <person name="Goldberg J."/>
            <person name="Griggs A."/>
            <person name="Gujja S."/>
            <person name="Heilman E.R."/>
            <person name="Heiman D."/>
            <person name="Hepburn T."/>
            <person name="Howarth C."/>
            <person name="Jen D."/>
            <person name="Larson L."/>
            <person name="Mehta T."/>
            <person name="Neiman D."/>
            <person name="Pearson M."/>
            <person name="Roberts A."/>
            <person name="Saif S."/>
            <person name="Shea T."/>
            <person name="Shenoy N."/>
            <person name="Sisk P."/>
            <person name="Stolte C."/>
            <person name="Sykes S."/>
            <person name="Walk T."/>
            <person name="White J."/>
            <person name="Yandava C."/>
            <person name="Haas B."/>
            <person name="Nusbaum C."/>
            <person name="Birren B."/>
        </authorList>
    </citation>
    <scope>NUCLEOTIDE SEQUENCE [LARGE SCALE GENOMIC DNA]</scope>
    <source>
        <strain evidence="4">R3-111a-1</strain>
    </source>
</reference>
<dbReference type="HOGENOM" id="CLU_3032475_0_0_1"/>
<dbReference type="EnsemblFungi" id="EJT80286">
    <property type="protein sequence ID" value="EJT80286"/>
    <property type="gene ID" value="GGTG_00288"/>
</dbReference>
<dbReference type="RefSeq" id="XP_009216295.1">
    <property type="nucleotide sequence ID" value="XM_009218031.1"/>
</dbReference>
<evidence type="ECO:0000256" key="1">
    <source>
        <dbReference type="SAM" id="MobiDB-lite"/>
    </source>
</evidence>
<sequence length="55" mass="5867">MDVGFRTHQAAANPGARTVAPVDRDLISASRSTGQNPKADPGHHRLAPLVNLRQP</sequence>
<reference evidence="2" key="2">
    <citation type="submission" date="2010-07" db="EMBL/GenBank/DDBJ databases">
        <authorList>
            <consortium name="The Broad Institute Genome Sequencing Platform"/>
            <consortium name="Broad Institute Genome Sequencing Center for Infectious Disease"/>
            <person name="Ma L.-J."/>
            <person name="Dead R."/>
            <person name="Young S."/>
            <person name="Zeng Q."/>
            <person name="Koehrsen M."/>
            <person name="Alvarado L."/>
            <person name="Berlin A."/>
            <person name="Chapman S.B."/>
            <person name="Chen Z."/>
            <person name="Freedman E."/>
            <person name="Gellesch M."/>
            <person name="Goldberg J."/>
            <person name="Griggs A."/>
            <person name="Gujja S."/>
            <person name="Heilman E.R."/>
            <person name="Heiman D."/>
            <person name="Hepburn T."/>
            <person name="Howarth C."/>
            <person name="Jen D."/>
            <person name="Larson L."/>
            <person name="Mehta T."/>
            <person name="Neiman D."/>
            <person name="Pearson M."/>
            <person name="Roberts A."/>
            <person name="Saif S."/>
            <person name="Shea T."/>
            <person name="Shenoy N."/>
            <person name="Sisk P."/>
            <person name="Stolte C."/>
            <person name="Sykes S."/>
            <person name="Walk T."/>
            <person name="White J."/>
            <person name="Yandava C."/>
            <person name="Haas B."/>
            <person name="Nusbaum C."/>
            <person name="Birren B."/>
        </authorList>
    </citation>
    <scope>NUCLEOTIDE SEQUENCE</scope>
    <source>
        <strain evidence="2">R3-111a-1</strain>
    </source>
</reference>
<evidence type="ECO:0000313" key="3">
    <source>
        <dbReference type="EnsemblFungi" id="EJT80286"/>
    </source>
</evidence>
<dbReference type="EMBL" id="GL385395">
    <property type="protein sequence ID" value="EJT80286.1"/>
    <property type="molecule type" value="Genomic_DNA"/>
</dbReference>
<reference evidence="3" key="4">
    <citation type="journal article" date="2015" name="G3 (Bethesda)">
        <title>Genome sequences of three phytopathogenic species of the Magnaporthaceae family of fungi.</title>
        <authorList>
            <person name="Okagaki L.H."/>
            <person name="Nunes C.C."/>
            <person name="Sailsbery J."/>
            <person name="Clay B."/>
            <person name="Brown D."/>
            <person name="John T."/>
            <person name="Oh Y."/>
            <person name="Young N."/>
            <person name="Fitzgerald M."/>
            <person name="Haas B.J."/>
            <person name="Zeng Q."/>
            <person name="Young S."/>
            <person name="Adiconis X."/>
            <person name="Fan L."/>
            <person name="Levin J.Z."/>
            <person name="Mitchell T.K."/>
            <person name="Okubara P.A."/>
            <person name="Farman M.L."/>
            <person name="Kohn L.M."/>
            <person name="Birren B."/>
            <person name="Ma L.-J."/>
            <person name="Dean R.A."/>
        </authorList>
    </citation>
    <scope>NUCLEOTIDE SEQUENCE</scope>
    <source>
        <strain evidence="3">R3-111a-1</strain>
    </source>
</reference>
<reference evidence="3" key="5">
    <citation type="submission" date="2018-04" db="UniProtKB">
        <authorList>
            <consortium name="EnsemblFungi"/>
        </authorList>
    </citation>
    <scope>IDENTIFICATION</scope>
    <source>
        <strain evidence="3">R3-111a-1</strain>
    </source>
</reference>
<name>J3NG96_GAET3</name>
<reference evidence="2" key="3">
    <citation type="submission" date="2010-09" db="EMBL/GenBank/DDBJ databases">
        <title>Annotation of Gaeumannomyces graminis var. tritici R3-111a-1.</title>
        <authorList>
            <consortium name="The Broad Institute Genome Sequencing Platform"/>
            <person name="Ma L.-J."/>
            <person name="Dead R."/>
            <person name="Young S.K."/>
            <person name="Zeng Q."/>
            <person name="Gargeya S."/>
            <person name="Fitzgerald M."/>
            <person name="Haas B."/>
            <person name="Abouelleil A."/>
            <person name="Alvarado L."/>
            <person name="Arachchi H.M."/>
            <person name="Berlin A."/>
            <person name="Brown A."/>
            <person name="Chapman S.B."/>
            <person name="Chen Z."/>
            <person name="Dunbar C."/>
            <person name="Freedman E."/>
            <person name="Gearin G."/>
            <person name="Gellesch M."/>
            <person name="Goldberg J."/>
            <person name="Griggs A."/>
            <person name="Gujja S."/>
            <person name="Heiman D."/>
            <person name="Howarth C."/>
            <person name="Larson L."/>
            <person name="Lui A."/>
            <person name="MacDonald P.J.P."/>
            <person name="Mehta T."/>
            <person name="Montmayeur A."/>
            <person name="Murphy C."/>
            <person name="Neiman D."/>
            <person name="Pearson M."/>
            <person name="Priest M."/>
            <person name="Roberts A."/>
            <person name="Saif S."/>
            <person name="Shea T."/>
            <person name="Shenoy N."/>
            <person name="Sisk P."/>
            <person name="Stolte C."/>
            <person name="Sykes S."/>
            <person name="Yandava C."/>
            <person name="Wortman J."/>
            <person name="Nusbaum C."/>
            <person name="Birren B."/>
        </authorList>
    </citation>
    <scope>NUCLEOTIDE SEQUENCE</scope>
    <source>
        <strain evidence="2">R3-111a-1</strain>
    </source>
</reference>
<evidence type="ECO:0000313" key="2">
    <source>
        <dbReference type="EMBL" id="EJT80286.1"/>
    </source>
</evidence>
<accession>J3NG96</accession>
<organism evidence="2">
    <name type="scientific">Gaeumannomyces tritici (strain R3-111a-1)</name>
    <name type="common">Wheat and barley take-all root rot fungus</name>
    <name type="synonym">Gaeumannomyces graminis var. tritici</name>
    <dbReference type="NCBI Taxonomy" id="644352"/>
    <lineage>
        <taxon>Eukaryota</taxon>
        <taxon>Fungi</taxon>
        <taxon>Dikarya</taxon>
        <taxon>Ascomycota</taxon>
        <taxon>Pezizomycotina</taxon>
        <taxon>Sordariomycetes</taxon>
        <taxon>Sordariomycetidae</taxon>
        <taxon>Magnaporthales</taxon>
        <taxon>Magnaporthaceae</taxon>
        <taxon>Gaeumannomyces</taxon>
    </lineage>
</organism>
<dbReference type="VEuPathDB" id="FungiDB:GGTG_00288"/>
<dbReference type="GeneID" id="20340746"/>
<protein>
    <submittedName>
        <fullName evidence="2 3">Uncharacterized protein</fullName>
    </submittedName>
</protein>
<keyword evidence="4" id="KW-1185">Reference proteome</keyword>
<gene>
    <name evidence="3" type="primary">20340746</name>
    <name evidence="2" type="ORF">GGTG_00288</name>
</gene>
<dbReference type="Proteomes" id="UP000006039">
    <property type="component" value="Unassembled WGS sequence"/>
</dbReference>
<evidence type="ECO:0000313" key="4">
    <source>
        <dbReference type="Proteomes" id="UP000006039"/>
    </source>
</evidence>
<dbReference type="AlphaFoldDB" id="J3NG96"/>
<feature type="region of interest" description="Disordered" evidence="1">
    <location>
        <begin position="1"/>
        <end position="55"/>
    </location>
</feature>
<proteinExistence type="predicted"/>